<dbReference type="STRING" id="454.Lisr_1541"/>
<dbReference type="Proteomes" id="UP000054761">
    <property type="component" value="Unassembled WGS sequence"/>
</dbReference>
<feature type="domain" description="Transposase IS66 C-terminal" evidence="5">
    <location>
        <begin position="466"/>
        <end position="503"/>
    </location>
</feature>
<feature type="domain" description="Transposase IS66 zinc-finger binding" evidence="3">
    <location>
        <begin position="115"/>
        <end position="158"/>
    </location>
</feature>
<dbReference type="Pfam" id="PF13817">
    <property type="entry name" value="DDE_Tnp_IS66_C"/>
    <property type="match status" value="1"/>
</dbReference>
<evidence type="ECO:0000313" key="6">
    <source>
        <dbReference type="EMBL" id="KTD21432.1"/>
    </source>
</evidence>
<evidence type="ECO:0000256" key="1">
    <source>
        <dbReference type="SAM" id="Coils"/>
    </source>
</evidence>
<dbReference type="InterPro" id="IPR024474">
    <property type="entry name" value="Znf_dom_IS66"/>
</dbReference>
<gene>
    <name evidence="6" type="ORF">Lisr_1541</name>
</gene>
<evidence type="ECO:0000259" key="2">
    <source>
        <dbReference type="Pfam" id="PF03050"/>
    </source>
</evidence>
<evidence type="ECO:0000259" key="5">
    <source>
        <dbReference type="Pfam" id="PF13817"/>
    </source>
</evidence>
<evidence type="ECO:0000259" key="3">
    <source>
        <dbReference type="Pfam" id="PF13005"/>
    </source>
</evidence>
<accession>A0A0W0VN08</accession>
<evidence type="ECO:0000313" key="7">
    <source>
        <dbReference type="Proteomes" id="UP000054761"/>
    </source>
</evidence>
<dbReference type="PATRIC" id="fig|454.4.peg.1680"/>
<name>A0A0W0VN08_9GAMM</name>
<dbReference type="Pfam" id="PF13005">
    <property type="entry name" value="zf-IS66"/>
    <property type="match status" value="1"/>
</dbReference>
<dbReference type="Pfam" id="PF03050">
    <property type="entry name" value="DDE_Tnp_IS66"/>
    <property type="match status" value="1"/>
</dbReference>
<organism evidence="6 7">
    <name type="scientific">Legionella israelensis</name>
    <dbReference type="NCBI Taxonomy" id="454"/>
    <lineage>
        <taxon>Bacteria</taxon>
        <taxon>Pseudomonadati</taxon>
        <taxon>Pseudomonadota</taxon>
        <taxon>Gammaproteobacteria</taxon>
        <taxon>Legionellales</taxon>
        <taxon>Legionellaceae</taxon>
        <taxon>Legionella</taxon>
    </lineage>
</organism>
<dbReference type="AlphaFoldDB" id="A0A0W0VN08"/>
<dbReference type="InterPro" id="IPR052344">
    <property type="entry name" value="Transposase-related"/>
</dbReference>
<protein>
    <submittedName>
        <fullName evidence="6">Transposase IS66 family protein</fullName>
    </submittedName>
</protein>
<reference evidence="6 7" key="1">
    <citation type="submission" date="2015-11" db="EMBL/GenBank/DDBJ databases">
        <title>Genomic analysis of 38 Legionella species identifies large and diverse effector repertoires.</title>
        <authorList>
            <person name="Burstein D."/>
            <person name="Amaro F."/>
            <person name="Zusman T."/>
            <person name="Lifshitz Z."/>
            <person name="Cohen O."/>
            <person name="Gilbert J.A."/>
            <person name="Pupko T."/>
            <person name="Shuman H.A."/>
            <person name="Segal G."/>
        </authorList>
    </citation>
    <scope>NUCLEOTIDE SEQUENCE [LARGE SCALE GENOMIC DNA]</scope>
    <source>
        <strain evidence="6 7">Bercovier 4</strain>
    </source>
</reference>
<feature type="domain" description="Transposase TnpC homeodomain" evidence="4">
    <location>
        <begin position="33"/>
        <end position="106"/>
    </location>
</feature>
<keyword evidence="1" id="KW-0175">Coiled coil</keyword>
<dbReference type="PANTHER" id="PTHR33678:SF1">
    <property type="entry name" value="BLL1576 PROTEIN"/>
    <property type="match status" value="1"/>
</dbReference>
<dbReference type="InterPro" id="IPR039552">
    <property type="entry name" value="IS66_C"/>
</dbReference>
<dbReference type="Pfam" id="PF13007">
    <property type="entry name" value="LZ_Tnp_IS66"/>
    <property type="match status" value="1"/>
</dbReference>
<evidence type="ECO:0000259" key="4">
    <source>
        <dbReference type="Pfam" id="PF13007"/>
    </source>
</evidence>
<dbReference type="RefSeq" id="WP_058501897.1">
    <property type="nucleotide sequence ID" value="NZ_CAAAJA010000120.1"/>
</dbReference>
<keyword evidence="7" id="KW-1185">Reference proteome</keyword>
<dbReference type="InterPro" id="IPR004291">
    <property type="entry name" value="Transposase_IS66_central"/>
</dbReference>
<dbReference type="OrthoDB" id="9800877at2"/>
<dbReference type="PANTHER" id="PTHR33678">
    <property type="entry name" value="BLL1576 PROTEIN"/>
    <property type="match status" value="1"/>
</dbReference>
<comment type="caution">
    <text evidence="6">The sequence shown here is derived from an EMBL/GenBank/DDBJ whole genome shotgun (WGS) entry which is preliminary data.</text>
</comment>
<dbReference type="NCBIfam" id="NF033517">
    <property type="entry name" value="transpos_IS66"/>
    <property type="match status" value="1"/>
</dbReference>
<dbReference type="InterPro" id="IPR024463">
    <property type="entry name" value="Transposase_TnpC_homeodom"/>
</dbReference>
<feature type="coiled-coil region" evidence="1">
    <location>
        <begin position="9"/>
        <end position="36"/>
    </location>
</feature>
<feature type="domain" description="Transposase IS66 central" evidence="2">
    <location>
        <begin position="174"/>
        <end position="459"/>
    </location>
</feature>
<sequence>MKQQSDLTVEQLREENARLLALLAQQESTIETLRHQLHLFRNARFGRKSEKGVVPEQMALQFDEAEPSSEQDESTVEPSQTETITYTRAKKGTGRKALPKSLPYVEQIHDLSDEEKHCDCGCELTHIGDDISEQLDVVPQMTFRVVHVRKKYACKTCEETIQTAKLPKQPIPQSIASSGLLAAVIDAKFNRHMPLYRQEAMFKEAGIPVTRATLCNWVVKAADLLTPLVKLMVAAIHDYDIAYADETPVQVLKQKNKPPTSKSYMWLFIGGPPDKRCYVYQYHPSRTHQIPADFFSDFSGYLHADCYGGYVALDKEDHVTHVACMAHARRYFVDVVKLAGKKKGIAHKVLTYFTELYQLEASLKEAKAAPDDIYQARQKEAKPILDELKDFVEDKKINIPPKSPLGKAVHYLLTHWVALKRYLDDGRLEIDNNRTERSIKPFVIGRKNWLFHGNETGAKAGAILYSLIETCKQHQVDAFAWLKYALTNIQYAETIEQLEALLPFHVNPSELENMRSLPALEMPEKSGVN</sequence>
<dbReference type="EMBL" id="LNYH01000093">
    <property type="protein sequence ID" value="KTD21432.1"/>
    <property type="molecule type" value="Genomic_DNA"/>
</dbReference>
<proteinExistence type="predicted"/>